<reference evidence="1" key="1">
    <citation type="submission" date="2021-01" db="EMBL/GenBank/DDBJ databases">
        <authorList>
            <person name="Eckstrom K.M.E."/>
        </authorList>
    </citation>
    <scope>NUCLEOTIDE SEQUENCE</scope>
    <source>
        <strain evidence="1">UVCC 0001</strain>
    </source>
</reference>
<comment type="caution">
    <text evidence="1">The sequence shown here is derived from an EMBL/GenBank/DDBJ whole genome shotgun (WGS) entry which is preliminary data.</text>
</comment>
<dbReference type="EMBL" id="JASFZW010000005">
    <property type="protein sequence ID" value="KAK2078333.1"/>
    <property type="molecule type" value="Genomic_DNA"/>
</dbReference>
<evidence type="ECO:0000313" key="1">
    <source>
        <dbReference type="EMBL" id="KAK2078333.1"/>
    </source>
</evidence>
<name>A0AAD9MLL2_PROWI</name>
<gene>
    <name evidence="1" type="ORF">QBZ16_004202</name>
</gene>
<dbReference type="AlphaFoldDB" id="A0AAD9MLL2"/>
<sequence length="130" mass="14718">MGSSVLFRLTSSAGERADVPVKLADGQTHGHESFLIPEPKVYQANLTGTVEYEGQPERTWPVTASDPDARLLFRSRVWVPRHMRDWVQYKVEVTITPREKILLHYFMFAPWSAPPPPSGGPHRALLRARA</sequence>
<evidence type="ECO:0000313" key="2">
    <source>
        <dbReference type="Proteomes" id="UP001255856"/>
    </source>
</evidence>
<proteinExistence type="predicted"/>
<protein>
    <submittedName>
        <fullName evidence="1">Uncharacterized protein</fullName>
    </submittedName>
</protein>
<dbReference type="Proteomes" id="UP001255856">
    <property type="component" value="Unassembled WGS sequence"/>
</dbReference>
<keyword evidence="2" id="KW-1185">Reference proteome</keyword>
<organism evidence="1 2">
    <name type="scientific">Prototheca wickerhamii</name>
    <dbReference type="NCBI Taxonomy" id="3111"/>
    <lineage>
        <taxon>Eukaryota</taxon>
        <taxon>Viridiplantae</taxon>
        <taxon>Chlorophyta</taxon>
        <taxon>core chlorophytes</taxon>
        <taxon>Trebouxiophyceae</taxon>
        <taxon>Chlorellales</taxon>
        <taxon>Chlorellaceae</taxon>
        <taxon>Prototheca</taxon>
    </lineage>
</organism>
<accession>A0AAD9MLL2</accession>